<sequence length="132" mass="14068">MAQQRVLDRGRTEPAHTKSDSDSDSDDDGNGDDDRRLAEPITAEDNSTVIVPGYRAKVRNYSDSTSAKQFPSAPLYSTGETVYLVVPGKPQPAGPLLVVSIEVGNMYKLKWKESGAVLGQSASESSLVVPAG</sequence>
<reference evidence="2 3" key="1">
    <citation type="journal article" date="2016" name="Nat. Commun.">
        <title>Ectomycorrhizal ecology is imprinted in the genome of the dominant symbiotic fungus Cenococcum geophilum.</title>
        <authorList>
            <consortium name="DOE Joint Genome Institute"/>
            <person name="Peter M."/>
            <person name="Kohler A."/>
            <person name="Ohm R.A."/>
            <person name="Kuo A."/>
            <person name="Krutzmann J."/>
            <person name="Morin E."/>
            <person name="Arend M."/>
            <person name="Barry K.W."/>
            <person name="Binder M."/>
            <person name="Choi C."/>
            <person name="Clum A."/>
            <person name="Copeland A."/>
            <person name="Grisel N."/>
            <person name="Haridas S."/>
            <person name="Kipfer T."/>
            <person name="LaButti K."/>
            <person name="Lindquist E."/>
            <person name="Lipzen A."/>
            <person name="Maire R."/>
            <person name="Meier B."/>
            <person name="Mihaltcheva S."/>
            <person name="Molinier V."/>
            <person name="Murat C."/>
            <person name="Poggeler S."/>
            <person name="Quandt C.A."/>
            <person name="Sperisen C."/>
            <person name="Tritt A."/>
            <person name="Tisserant E."/>
            <person name="Crous P.W."/>
            <person name="Henrissat B."/>
            <person name="Nehls U."/>
            <person name="Egli S."/>
            <person name="Spatafora J.W."/>
            <person name="Grigoriev I.V."/>
            <person name="Martin F.M."/>
        </authorList>
    </citation>
    <scope>NUCLEOTIDE SEQUENCE [LARGE SCALE GENOMIC DNA]</scope>
    <source>
        <strain evidence="2 3">CBS 207.34</strain>
    </source>
</reference>
<dbReference type="OrthoDB" id="4759798at2759"/>
<dbReference type="Proteomes" id="UP000250140">
    <property type="component" value="Unassembled WGS sequence"/>
</dbReference>
<feature type="region of interest" description="Disordered" evidence="1">
    <location>
        <begin position="1"/>
        <end position="46"/>
    </location>
</feature>
<feature type="compositionally biased region" description="Acidic residues" evidence="1">
    <location>
        <begin position="22"/>
        <end position="31"/>
    </location>
</feature>
<evidence type="ECO:0000256" key="1">
    <source>
        <dbReference type="SAM" id="MobiDB-lite"/>
    </source>
</evidence>
<feature type="compositionally biased region" description="Basic and acidic residues" evidence="1">
    <location>
        <begin position="1"/>
        <end position="21"/>
    </location>
</feature>
<organism evidence="2 3">
    <name type="scientific">Glonium stellatum</name>
    <dbReference type="NCBI Taxonomy" id="574774"/>
    <lineage>
        <taxon>Eukaryota</taxon>
        <taxon>Fungi</taxon>
        <taxon>Dikarya</taxon>
        <taxon>Ascomycota</taxon>
        <taxon>Pezizomycotina</taxon>
        <taxon>Dothideomycetes</taxon>
        <taxon>Pleosporomycetidae</taxon>
        <taxon>Gloniales</taxon>
        <taxon>Gloniaceae</taxon>
        <taxon>Glonium</taxon>
    </lineage>
</organism>
<protein>
    <submittedName>
        <fullName evidence="2">Uncharacterized protein</fullName>
    </submittedName>
</protein>
<dbReference type="AlphaFoldDB" id="A0A8E2JLL7"/>
<proteinExistence type="predicted"/>
<evidence type="ECO:0000313" key="3">
    <source>
        <dbReference type="Proteomes" id="UP000250140"/>
    </source>
</evidence>
<name>A0A8E2JLL7_9PEZI</name>
<dbReference type="EMBL" id="KV751093">
    <property type="protein sequence ID" value="OCL01653.1"/>
    <property type="molecule type" value="Genomic_DNA"/>
</dbReference>
<evidence type="ECO:0000313" key="2">
    <source>
        <dbReference type="EMBL" id="OCL01653.1"/>
    </source>
</evidence>
<gene>
    <name evidence="2" type="ORF">AOQ84DRAFT_443880</name>
</gene>
<keyword evidence="3" id="KW-1185">Reference proteome</keyword>
<accession>A0A8E2JLL7</accession>